<name>A0ABR2HSF3_9PEZI</name>
<dbReference type="InterPro" id="IPR036278">
    <property type="entry name" value="Sialidase_sf"/>
</dbReference>
<feature type="region of interest" description="Disordered" evidence="1">
    <location>
        <begin position="1"/>
        <end position="35"/>
    </location>
</feature>
<protein>
    <submittedName>
        <fullName evidence="2">Glycoside hydrolase family 93 protein</fullName>
    </submittedName>
</protein>
<dbReference type="Gene3D" id="2.120.10.10">
    <property type="match status" value="1"/>
</dbReference>
<proteinExistence type="predicted"/>
<dbReference type="CDD" id="cd15482">
    <property type="entry name" value="Sialidase_non-viral"/>
    <property type="match status" value="1"/>
</dbReference>
<dbReference type="PANTHER" id="PTHR38792:SF3">
    <property type="entry name" value="BNR_ASP-BOX REPEAT DOMAIN PROTEIN (AFU_ORTHOLOGUE AFUA_7G06430)-RELATED"/>
    <property type="match status" value="1"/>
</dbReference>
<dbReference type="EMBL" id="JAPCWZ010000009">
    <property type="protein sequence ID" value="KAK8851999.1"/>
    <property type="molecule type" value="Genomic_DNA"/>
</dbReference>
<evidence type="ECO:0000256" key="1">
    <source>
        <dbReference type="SAM" id="MobiDB-lite"/>
    </source>
</evidence>
<evidence type="ECO:0000313" key="3">
    <source>
        <dbReference type="Proteomes" id="UP001390339"/>
    </source>
</evidence>
<keyword evidence="3" id="KW-1185">Reference proteome</keyword>
<dbReference type="GO" id="GO:0016787">
    <property type="term" value="F:hydrolase activity"/>
    <property type="evidence" value="ECO:0007669"/>
    <property type="project" value="UniProtKB-KW"/>
</dbReference>
<accession>A0ABR2HSF3</accession>
<dbReference type="Proteomes" id="UP001390339">
    <property type="component" value="Unassembled WGS sequence"/>
</dbReference>
<evidence type="ECO:0000313" key="2">
    <source>
        <dbReference type="EMBL" id="KAK8851999.1"/>
    </source>
</evidence>
<organism evidence="2 3">
    <name type="scientific">Apiospora arundinis</name>
    <dbReference type="NCBI Taxonomy" id="335852"/>
    <lineage>
        <taxon>Eukaryota</taxon>
        <taxon>Fungi</taxon>
        <taxon>Dikarya</taxon>
        <taxon>Ascomycota</taxon>
        <taxon>Pezizomycotina</taxon>
        <taxon>Sordariomycetes</taxon>
        <taxon>Xylariomycetidae</taxon>
        <taxon>Amphisphaeriales</taxon>
        <taxon>Apiosporaceae</taxon>
        <taxon>Apiospora</taxon>
    </lineage>
</organism>
<keyword evidence="2" id="KW-0378">Hydrolase</keyword>
<reference evidence="2 3" key="1">
    <citation type="journal article" date="2024" name="IMA Fungus">
        <title>Apiospora arundinis, a panoply of carbohydrate-active enzymes and secondary metabolites.</title>
        <authorList>
            <person name="Sorensen T."/>
            <person name="Petersen C."/>
            <person name="Muurmann A.T."/>
            <person name="Christiansen J.V."/>
            <person name="Brundto M.L."/>
            <person name="Overgaard C.K."/>
            <person name="Boysen A.T."/>
            <person name="Wollenberg R.D."/>
            <person name="Larsen T.O."/>
            <person name="Sorensen J.L."/>
            <person name="Nielsen K.L."/>
            <person name="Sondergaard T.E."/>
        </authorList>
    </citation>
    <scope>NUCLEOTIDE SEQUENCE [LARGE SCALE GENOMIC DNA]</scope>
    <source>
        <strain evidence="2 3">AAU 773</strain>
    </source>
</reference>
<dbReference type="PANTHER" id="PTHR38792">
    <property type="entry name" value="BNR/ASP-BOX REPEAT DOMAIN PROTEIN (AFU_ORTHOLOGUE AFUA_7G06430)-RELATED"/>
    <property type="match status" value="1"/>
</dbReference>
<comment type="caution">
    <text evidence="2">The sequence shown here is derived from an EMBL/GenBank/DDBJ whole genome shotgun (WGS) entry which is preliminary data.</text>
</comment>
<dbReference type="SUPFAM" id="SSF50939">
    <property type="entry name" value="Sialidases"/>
    <property type="match status" value="1"/>
</dbReference>
<gene>
    <name evidence="2" type="ORF">PGQ11_014478</name>
</gene>
<sequence>MGGFTQKVMGKLNIGNKTPPPPPDSTRPQASAPWHVGGHEFQLHPAGGGTYPRLTRLSDGSILCATTRFEGPTRILTITRSTDNGASFEPWGEVSRGTGDCDNLFISEIPSTMEGGGEGMTVLGAFRNHDLGPDGKPQHFRITVCRSMDGGRSWHYLSQAVEQSAAQSGGMGLWEPFIRVSPRDGHVQLTYSAELAHDNQETFRVDSHDGGQTWTAPHCLRCHPPEERLRDGMQGIVQTRDAATGAEALVIVFETTRHGTFSVEYSVSYDDGASWSGPRDVVFCPPWGRNAGAPQIANFGHGGFACVFMTDEDASEVAWPRHASIKVSFAPGLRDGRVEWSRPVNVHQGPSSWPGLLTMGHGEMLAVYEHNGNPIGRMLHWGQPM</sequence>